<evidence type="ECO:0000256" key="1">
    <source>
        <dbReference type="ARBA" id="ARBA00010634"/>
    </source>
</evidence>
<evidence type="ECO:0000313" key="6">
    <source>
        <dbReference type="Proteomes" id="UP000183926"/>
    </source>
</evidence>
<accession>A0A1I7G3K1</accession>
<protein>
    <submittedName>
        <fullName evidence="5">Phospholipid-binding lipoprotein MlaA</fullName>
    </submittedName>
</protein>
<sequence>MNFYVKNSSNTIRNRESFISEIGSSYLRYIFLCIVFFCVSCSSVPREENQVNVYDPYESLNRKSYHFTDELDRRLIEPAADIYIEYVPEAIQRPVSNFYRNLSYPSVVLNSFLQGKIRQGFSDTMRFVINTTIGVGGLSDMAGHMGFEEHNEDFGQTLAVWGMDSGPYLFIPAYGPSNSRDVADIPVSVFADGLFYLAYVLSGPVIIPLAILRIIEKRASFSGPMKIRDESALDPYLFVREGYMQQREYQIYDGNPPISHYDDLLTDDLDDPAEINPIEADPTETSPTS</sequence>
<dbReference type="Proteomes" id="UP000183926">
    <property type="component" value="Unassembled WGS sequence"/>
</dbReference>
<dbReference type="OrthoDB" id="9785326at2"/>
<evidence type="ECO:0000256" key="2">
    <source>
        <dbReference type="ARBA" id="ARBA00022729"/>
    </source>
</evidence>
<evidence type="ECO:0000256" key="3">
    <source>
        <dbReference type="SAM" id="MobiDB-lite"/>
    </source>
</evidence>
<dbReference type="Pfam" id="PF04333">
    <property type="entry name" value="MlaA"/>
    <property type="match status" value="1"/>
</dbReference>
<keyword evidence="2" id="KW-0732">Signal</keyword>
<keyword evidence="5" id="KW-0449">Lipoprotein</keyword>
<dbReference type="GO" id="GO:0016020">
    <property type="term" value="C:membrane"/>
    <property type="evidence" value="ECO:0007669"/>
    <property type="project" value="InterPro"/>
</dbReference>
<dbReference type="PRINTS" id="PR01805">
    <property type="entry name" value="VACJLIPOPROT"/>
</dbReference>
<reference evidence="5 6" key="1">
    <citation type="submission" date="2016-10" db="EMBL/GenBank/DDBJ databases">
        <authorList>
            <person name="de Groot N.N."/>
        </authorList>
    </citation>
    <scope>NUCLEOTIDE SEQUENCE [LARGE SCALE GENOMIC DNA]</scope>
    <source>
        <strain evidence="5 6">Nm24</strain>
    </source>
</reference>
<feature type="region of interest" description="Disordered" evidence="3">
    <location>
        <begin position="270"/>
        <end position="289"/>
    </location>
</feature>
<feature type="transmembrane region" description="Helical" evidence="4">
    <location>
        <begin position="194"/>
        <end position="215"/>
    </location>
</feature>
<gene>
    <name evidence="5" type="ORF">SAMN05216339_102186</name>
</gene>
<dbReference type="PANTHER" id="PTHR30035:SF3">
    <property type="entry name" value="INTERMEMBRANE PHOSPHOLIPID TRANSPORT SYSTEM LIPOPROTEIN MLAA"/>
    <property type="match status" value="1"/>
</dbReference>
<evidence type="ECO:0000313" key="5">
    <source>
        <dbReference type="EMBL" id="SFU43034.1"/>
    </source>
</evidence>
<organism evidence="5 6">
    <name type="scientific">Nitrosomonas eutropha</name>
    <dbReference type="NCBI Taxonomy" id="916"/>
    <lineage>
        <taxon>Bacteria</taxon>
        <taxon>Pseudomonadati</taxon>
        <taxon>Pseudomonadota</taxon>
        <taxon>Betaproteobacteria</taxon>
        <taxon>Nitrosomonadales</taxon>
        <taxon>Nitrosomonadaceae</taxon>
        <taxon>Nitrosomonas</taxon>
    </lineage>
</organism>
<dbReference type="EMBL" id="FPBL01000002">
    <property type="protein sequence ID" value="SFU43034.1"/>
    <property type="molecule type" value="Genomic_DNA"/>
</dbReference>
<dbReference type="PANTHER" id="PTHR30035">
    <property type="entry name" value="LIPOPROTEIN VACJ-RELATED"/>
    <property type="match status" value="1"/>
</dbReference>
<dbReference type="AlphaFoldDB" id="A0A1I7G3K1"/>
<keyword evidence="4" id="KW-0472">Membrane</keyword>
<proteinExistence type="inferred from homology"/>
<name>A0A1I7G3K1_9PROT</name>
<comment type="similarity">
    <text evidence="1">Belongs to the MlaA family.</text>
</comment>
<dbReference type="GO" id="GO:0120010">
    <property type="term" value="P:intermembrane phospholipid transfer"/>
    <property type="evidence" value="ECO:0007669"/>
    <property type="project" value="TreeGrafter"/>
</dbReference>
<evidence type="ECO:0000256" key="4">
    <source>
        <dbReference type="SAM" id="Phobius"/>
    </source>
</evidence>
<keyword evidence="4" id="KW-0812">Transmembrane</keyword>
<dbReference type="InterPro" id="IPR007428">
    <property type="entry name" value="MlaA"/>
</dbReference>
<keyword evidence="4" id="KW-1133">Transmembrane helix</keyword>